<proteinExistence type="predicted"/>
<name>A0A8H5J7B4_9HYPO</name>
<sequence>MIREHDPDVPEISTFILPDVRSQRWKRISSYIESFCEGASFVFDISVSGDSSNPDFRDLQEPRAWVSDWDSSTEVLPLPERAYGRVLNYLELYAVLQRKPFTGGARNRTVSHRRSLYINYPNGTSILALIRTALVHQREGFQELFASYITGKPTPKIGLGESSWWNRHFVISFTLPFFAIRFEDREDIRRIFNDRKPFRSRLNISFLGINPPESRGSSEDTPGVFLHQAACAFMITGKSERYWTAVFLDEDFAYDVPKLSLEEEEDVMVGGMDPIIVDAEFKSADTIVSPRAYALASLAATLEGIVEHHTYIQEEFAASLSRHSLDLRQETPEKFTCQKHQEWRSKFQDYIGQVRYSTVQLLRKVNEFHDQDVCISPEGLPCSPAWVSVADEPDAKKSLWRVIACRNRLREISHELDYLVDEAKRKLIWRCRVLGILNLVAQIYSGRPERGDSSAWAGFLFILIFTIVKLVRKRVQMLTSSCPTSLHQHQQQYRRFYDIQNHSKRSVNPLSEIRRLKEDFDPSLNPTWEARTDCLFLRGTYILLEGEAATSYHNRTDPNEALKARPQASDGSNNEKLDDMLQYLMDSQRTTGEGDVQKLTEMQLAAIFTAIHTTSLGTAIKD</sequence>
<feature type="region of interest" description="Disordered" evidence="1">
    <location>
        <begin position="554"/>
        <end position="575"/>
    </location>
</feature>
<dbReference type="AlphaFoldDB" id="A0A8H5J7B4"/>
<protein>
    <submittedName>
        <fullName evidence="2">Uncharacterized protein</fullName>
    </submittedName>
</protein>
<reference evidence="2 3" key="1">
    <citation type="submission" date="2020-05" db="EMBL/GenBank/DDBJ databases">
        <title>Identification and distribution of gene clusters putatively required for synthesis of sphingolipid metabolism inhibitors in phylogenetically diverse species of the filamentous fungus Fusarium.</title>
        <authorList>
            <person name="Kim H.-S."/>
            <person name="Busman M."/>
            <person name="Brown D.W."/>
            <person name="Divon H."/>
            <person name="Uhlig S."/>
            <person name="Proctor R.H."/>
        </authorList>
    </citation>
    <scope>NUCLEOTIDE SEQUENCE [LARGE SCALE GENOMIC DNA]</scope>
    <source>
        <strain evidence="2 3">NRRL 13617</strain>
    </source>
</reference>
<comment type="caution">
    <text evidence="2">The sequence shown here is derived from an EMBL/GenBank/DDBJ whole genome shotgun (WGS) entry which is preliminary data.</text>
</comment>
<evidence type="ECO:0000313" key="3">
    <source>
        <dbReference type="Proteomes" id="UP000582016"/>
    </source>
</evidence>
<organism evidence="2 3">
    <name type="scientific">Fusarium phyllophilum</name>
    <dbReference type="NCBI Taxonomy" id="47803"/>
    <lineage>
        <taxon>Eukaryota</taxon>
        <taxon>Fungi</taxon>
        <taxon>Dikarya</taxon>
        <taxon>Ascomycota</taxon>
        <taxon>Pezizomycotina</taxon>
        <taxon>Sordariomycetes</taxon>
        <taxon>Hypocreomycetidae</taxon>
        <taxon>Hypocreales</taxon>
        <taxon>Nectriaceae</taxon>
        <taxon>Fusarium</taxon>
        <taxon>Fusarium fujikuroi species complex</taxon>
    </lineage>
</organism>
<dbReference type="OrthoDB" id="5097863at2759"/>
<dbReference type="Proteomes" id="UP000582016">
    <property type="component" value="Unassembled WGS sequence"/>
</dbReference>
<keyword evidence="3" id="KW-1185">Reference proteome</keyword>
<accession>A0A8H5J7B4</accession>
<dbReference type="EMBL" id="JAAOAQ010000391">
    <property type="protein sequence ID" value="KAF5550159.1"/>
    <property type="molecule type" value="Genomic_DNA"/>
</dbReference>
<feature type="compositionally biased region" description="Basic and acidic residues" evidence="1">
    <location>
        <begin position="554"/>
        <end position="563"/>
    </location>
</feature>
<evidence type="ECO:0000256" key="1">
    <source>
        <dbReference type="SAM" id="MobiDB-lite"/>
    </source>
</evidence>
<evidence type="ECO:0000313" key="2">
    <source>
        <dbReference type="EMBL" id="KAF5550159.1"/>
    </source>
</evidence>
<gene>
    <name evidence="2" type="ORF">FPHYL_9430</name>
</gene>